<feature type="region of interest" description="Disordered" evidence="2">
    <location>
        <begin position="66"/>
        <end position="90"/>
    </location>
</feature>
<feature type="compositionally biased region" description="Basic and acidic residues" evidence="2">
    <location>
        <begin position="12"/>
        <end position="22"/>
    </location>
</feature>
<protein>
    <submittedName>
        <fullName evidence="3">Uncharacterized protein</fullName>
    </submittedName>
</protein>
<sequence>MTKNKASTVAEKVPKKPRREDTATADGGPTVEDEPTVVAPGCPEFIGGLVVSFCKRNGSVVLAAHHAPSTEQREGSRKAPCPAGPSFKADPHHTVEKKLEVSEADLAKMKELYAGSNDRYKGLEARLDELHGHMDELKKSLRVSYTALHQTATSLGEVEAPAFGDETSMTAALAELVTVLESVVPKYTSQMRETATTGVRIGAAHILACFRANYPELDLENILRHGEANSGHLQFAEEVAPIADSILPFYQGCFCRVNVSTDVSVVEHRDSSTSPHSPVRDPGAIDRDDERVVDSTSHSPSGLDLAPLMHHNLDPFSVDLLDMLAELERLVPIPLG</sequence>
<accession>A2YX38</accession>
<evidence type="ECO:0000313" key="3">
    <source>
        <dbReference type="EMBL" id="EAZ07649.1"/>
    </source>
</evidence>
<dbReference type="OMA" id="QMRETAT"/>
<organism evidence="3 4">
    <name type="scientific">Oryza sativa subsp. indica</name>
    <name type="common">Rice</name>
    <dbReference type="NCBI Taxonomy" id="39946"/>
    <lineage>
        <taxon>Eukaryota</taxon>
        <taxon>Viridiplantae</taxon>
        <taxon>Streptophyta</taxon>
        <taxon>Embryophyta</taxon>
        <taxon>Tracheophyta</taxon>
        <taxon>Spermatophyta</taxon>
        <taxon>Magnoliopsida</taxon>
        <taxon>Liliopsida</taxon>
        <taxon>Poales</taxon>
        <taxon>Poaceae</taxon>
        <taxon>BOP clade</taxon>
        <taxon>Oryzoideae</taxon>
        <taxon>Oryzeae</taxon>
        <taxon>Oryzinae</taxon>
        <taxon>Oryza</taxon>
        <taxon>Oryza sativa</taxon>
    </lineage>
</organism>
<dbReference type="Gramene" id="BGIOSGA029010-TA">
    <property type="protein sequence ID" value="BGIOSGA029010-PA"/>
    <property type="gene ID" value="BGIOSGA029010"/>
</dbReference>
<proteinExistence type="predicted"/>
<evidence type="ECO:0000313" key="4">
    <source>
        <dbReference type="Proteomes" id="UP000007015"/>
    </source>
</evidence>
<gene>
    <name evidence="3" type="ORF">OsI_29901</name>
</gene>
<feature type="region of interest" description="Disordered" evidence="2">
    <location>
        <begin position="268"/>
        <end position="300"/>
    </location>
</feature>
<evidence type="ECO:0000256" key="1">
    <source>
        <dbReference type="SAM" id="Coils"/>
    </source>
</evidence>
<feature type="region of interest" description="Disordered" evidence="2">
    <location>
        <begin position="1"/>
        <end position="36"/>
    </location>
</feature>
<keyword evidence="4" id="KW-1185">Reference proteome</keyword>
<evidence type="ECO:0000256" key="2">
    <source>
        <dbReference type="SAM" id="MobiDB-lite"/>
    </source>
</evidence>
<keyword evidence="1" id="KW-0175">Coiled coil</keyword>
<dbReference type="HOGENOM" id="CLU_827391_0_0_1"/>
<reference evidence="3 4" key="1">
    <citation type="journal article" date="2005" name="PLoS Biol.">
        <title>The genomes of Oryza sativa: a history of duplications.</title>
        <authorList>
            <person name="Yu J."/>
            <person name="Wang J."/>
            <person name="Lin W."/>
            <person name="Li S."/>
            <person name="Li H."/>
            <person name="Zhou J."/>
            <person name="Ni P."/>
            <person name="Dong W."/>
            <person name="Hu S."/>
            <person name="Zeng C."/>
            <person name="Zhang J."/>
            <person name="Zhang Y."/>
            <person name="Li R."/>
            <person name="Xu Z."/>
            <person name="Li S."/>
            <person name="Li X."/>
            <person name="Zheng H."/>
            <person name="Cong L."/>
            <person name="Lin L."/>
            <person name="Yin J."/>
            <person name="Geng J."/>
            <person name="Li G."/>
            <person name="Shi J."/>
            <person name="Liu J."/>
            <person name="Lv H."/>
            <person name="Li J."/>
            <person name="Wang J."/>
            <person name="Deng Y."/>
            <person name="Ran L."/>
            <person name="Shi X."/>
            <person name="Wang X."/>
            <person name="Wu Q."/>
            <person name="Li C."/>
            <person name="Ren X."/>
            <person name="Wang J."/>
            <person name="Wang X."/>
            <person name="Li D."/>
            <person name="Liu D."/>
            <person name="Zhang X."/>
            <person name="Ji Z."/>
            <person name="Zhao W."/>
            <person name="Sun Y."/>
            <person name="Zhang Z."/>
            <person name="Bao J."/>
            <person name="Han Y."/>
            <person name="Dong L."/>
            <person name="Ji J."/>
            <person name="Chen P."/>
            <person name="Wu S."/>
            <person name="Liu J."/>
            <person name="Xiao Y."/>
            <person name="Bu D."/>
            <person name="Tan J."/>
            <person name="Yang L."/>
            <person name="Ye C."/>
            <person name="Zhang J."/>
            <person name="Xu J."/>
            <person name="Zhou Y."/>
            <person name="Yu Y."/>
            <person name="Zhang B."/>
            <person name="Zhuang S."/>
            <person name="Wei H."/>
            <person name="Liu B."/>
            <person name="Lei M."/>
            <person name="Yu H."/>
            <person name="Li Y."/>
            <person name="Xu H."/>
            <person name="Wei S."/>
            <person name="He X."/>
            <person name="Fang L."/>
            <person name="Zhang Z."/>
            <person name="Zhang Y."/>
            <person name="Huang X."/>
            <person name="Su Z."/>
            <person name="Tong W."/>
            <person name="Li J."/>
            <person name="Tong Z."/>
            <person name="Li S."/>
            <person name="Ye J."/>
            <person name="Wang L."/>
            <person name="Fang L."/>
            <person name="Lei T."/>
            <person name="Chen C."/>
            <person name="Chen H."/>
            <person name="Xu Z."/>
            <person name="Li H."/>
            <person name="Huang H."/>
            <person name="Zhang F."/>
            <person name="Xu H."/>
            <person name="Li N."/>
            <person name="Zhao C."/>
            <person name="Li S."/>
            <person name="Dong L."/>
            <person name="Huang Y."/>
            <person name="Li L."/>
            <person name="Xi Y."/>
            <person name="Qi Q."/>
            <person name="Li W."/>
            <person name="Zhang B."/>
            <person name="Hu W."/>
            <person name="Zhang Y."/>
            <person name="Tian X."/>
            <person name="Jiao Y."/>
            <person name="Liang X."/>
            <person name="Jin J."/>
            <person name="Gao L."/>
            <person name="Zheng W."/>
            <person name="Hao B."/>
            <person name="Liu S."/>
            <person name="Wang W."/>
            <person name="Yuan L."/>
            <person name="Cao M."/>
            <person name="McDermott J."/>
            <person name="Samudrala R."/>
            <person name="Wang J."/>
            <person name="Wong G.K."/>
            <person name="Yang H."/>
        </authorList>
    </citation>
    <scope>NUCLEOTIDE SEQUENCE [LARGE SCALE GENOMIC DNA]</scope>
    <source>
        <strain evidence="4">cv. 93-11</strain>
    </source>
</reference>
<name>A2YX38_ORYSI</name>
<feature type="coiled-coil region" evidence="1">
    <location>
        <begin position="106"/>
        <end position="140"/>
    </location>
</feature>
<dbReference type="Proteomes" id="UP000007015">
    <property type="component" value="Chromosome 8"/>
</dbReference>
<feature type="compositionally biased region" description="Basic and acidic residues" evidence="2">
    <location>
        <begin position="283"/>
        <end position="293"/>
    </location>
</feature>
<dbReference type="EMBL" id="CM000133">
    <property type="protein sequence ID" value="EAZ07649.1"/>
    <property type="molecule type" value="Genomic_DNA"/>
</dbReference>
<dbReference type="AlphaFoldDB" id="A2YX38"/>